<evidence type="ECO:0000313" key="2">
    <source>
        <dbReference type="EMBL" id="CAL5136568.1"/>
    </source>
</evidence>
<organism evidence="2 3">
    <name type="scientific">Calicophoron daubneyi</name>
    <name type="common">Rumen fluke</name>
    <name type="synonym">Paramphistomum daubneyi</name>
    <dbReference type="NCBI Taxonomy" id="300641"/>
    <lineage>
        <taxon>Eukaryota</taxon>
        <taxon>Metazoa</taxon>
        <taxon>Spiralia</taxon>
        <taxon>Lophotrochozoa</taxon>
        <taxon>Platyhelminthes</taxon>
        <taxon>Trematoda</taxon>
        <taxon>Digenea</taxon>
        <taxon>Plagiorchiida</taxon>
        <taxon>Pronocephalata</taxon>
        <taxon>Paramphistomoidea</taxon>
        <taxon>Paramphistomidae</taxon>
        <taxon>Calicophoron</taxon>
    </lineage>
</organism>
<protein>
    <recommendedName>
        <fullName evidence="4">Las1-like protein</fullName>
    </recommendedName>
</protein>
<dbReference type="PANTHER" id="PTHR15002:SF0">
    <property type="entry name" value="RIBOSOMAL BIOGENESIS PROTEIN LAS1L"/>
    <property type="match status" value="1"/>
</dbReference>
<dbReference type="GO" id="GO:0030687">
    <property type="term" value="C:preribosome, large subunit precursor"/>
    <property type="evidence" value="ECO:0007669"/>
    <property type="project" value="TreeGrafter"/>
</dbReference>
<dbReference type="InterPro" id="IPR007174">
    <property type="entry name" value="Las1"/>
</dbReference>
<evidence type="ECO:0000256" key="1">
    <source>
        <dbReference type="SAM" id="MobiDB-lite"/>
    </source>
</evidence>
<reference evidence="2" key="1">
    <citation type="submission" date="2024-06" db="EMBL/GenBank/DDBJ databases">
        <authorList>
            <person name="Liu X."/>
            <person name="Lenzi L."/>
            <person name="Haldenby T S."/>
            <person name="Uol C."/>
        </authorList>
    </citation>
    <scope>NUCLEOTIDE SEQUENCE</scope>
</reference>
<evidence type="ECO:0008006" key="4">
    <source>
        <dbReference type="Google" id="ProtNLM"/>
    </source>
</evidence>
<accession>A0AAV2TGI9</accession>
<dbReference type="GO" id="GO:0004519">
    <property type="term" value="F:endonuclease activity"/>
    <property type="evidence" value="ECO:0007669"/>
    <property type="project" value="InterPro"/>
</dbReference>
<dbReference type="GO" id="GO:0000470">
    <property type="term" value="P:maturation of LSU-rRNA"/>
    <property type="evidence" value="ECO:0007669"/>
    <property type="project" value="TreeGrafter"/>
</dbReference>
<name>A0AAV2TGI9_CALDB</name>
<dbReference type="AlphaFoldDB" id="A0AAV2TGI9"/>
<proteinExistence type="predicted"/>
<feature type="compositionally biased region" description="Basic and acidic residues" evidence="1">
    <location>
        <begin position="401"/>
        <end position="419"/>
    </location>
</feature>
<dbReference type="GO" id="GO:0090730">
    <property type="term" value="C:Las1 complex"/>
    <property type="evidence" value="ECO:0007669"/>
    <property type="project" value="InterPro"/>
</dbReference>
<dbReference type="Proteomes" id="UP001497525">
    <property type="component" value="Unassembled WGS sequence"/>
</dbReference>
<sequence>MSLDARIVPWVSADEFRRVSQSLCTREPESLRYALTQLQMWMSRMPVSKIPRSISCTHDLLASYFERSYQGLALSLMRFVSLLSSEDQDRGRPFSAEPLLSLARKAGLPSWLADLRNDIAHGTVPSPPLIERAFEWAMNCLRGFWVQNANHLRLQDSNLDGIICSAMEQLTSLLKDGDSKKSIDAFERAIGDFRLAEPAVAFASRSFLTLAIDENSQSVLSIKAACRRASLILHMLKDKCLMHNFILFLMLNLNADQPSYILSGRSDWCLLWIRALHDQVLGIPNPLCRYMNESCAADFDWRRALRHVVIDNLCPEVRTLSLEIVYSYQPPLDDVKRSKIVEYVEVFLGCESSLQTVAHKTAGVGSGSQWSYASDVLWADKPLGSDLGEDASSSRQHKRLHPEDTTSRCKVRQDKGEQR</sequence>
<gene>
    <name evidence="2" type="ORF">CDAUBV1_LOCUS10702</name>
</gene>
<dbReference type="GO" id="GO:0000460">
    <property type="term" value="P:maturation of 5.8S rRNA"/>
    <property type="evidence" value="ECO:0007669"/>
    <property type="project" value="TreeGrafter"/>
</dbReference>
<feature type="region of interest" description="Disordered" evidence="1">
    <location>
        <begin position="387"/>
        <end position="419"/>
    </location>
</feature>
<evidence type="ECO:0000313" key="3">
    <source>
        <dbReference type="Proteomes" id="UP001497525"/>
    </source>
</evidence>
<dbReference type="EMBL" id="CAXLJL010000334">
    <property type="protein sequence ID" value="CAL5136568.1"/>
    <property type="molecule type" value="Genomic_DNA"/>
</dbReference>
<dbReference type="PANTHER" id="PTHR15002">
    <property type="entry name" value="RIBOSOMAL BIOGENESIS PROTEIN LAS1L"/>
    <property type="match status" value="1"/>
</dbReference>
<dbReference type="Pfam" id="PF04031">
    <property type="entry name" value="Las1"/>
    <property type="match status" value="1"/>
</dbReference>
<comment type="caution">
    <text evidence="2">The sequence shown here is derived from an EMBL/GenBank/DDBJ whole genome shotgun (WGS) entry which is preliminary data.</text>
</comment>